<evidence type="ECO:0000313" key="2">
    <source>
        <dbReference type="Proteomes" id="UP000596742"/>
    </source>
</evidence>
<protein>
    <submittedName>
        <fullName evidence="1">Uncharacterized protein</fullName>
    </submittedName>
</protein>
<name>A0A8B6BTG4_MYTGA</name>
<accession>A0A8B6BTG4</accession>
<dbReference type="InterPro" id="IPR011042">
    <property type="entry name" value="6-blade_b-propeller_TolB-like"/>
</dbReference>
<sequence>MKIMQMQEQKAAANRYNVPEVIRRSTETDYNRTMKHKETLKTMIDKVDIVTEIFCSDENSKIFDNTESKEQELDLPVAWDKKKVLKVIDDMRLKGTHDMNIRIQAISTDDLNILAEIANKLLHDLHELRFEINQLMSKMLSEAAIITSQPDKVGVNIKILDRKESAPFHLSLQFDVNLRQQIKLSVGNMLDCVIVRNKLVFTDISNEKLLVYNNDGSSNRDIKLSAGPCFVSVLSDDNVAVSYKLNYIEIISVNMGRVRSVIGTNGQASGIAHHNELLYVVIDKKKIDIMFQMGEIVGSFPCPSESIWIIETNQNKLFLAEAFGGNLYCCTMNGEVIWKFSDDNMRFLLGVAADSCGNLFMTLRDHHTVVSVTPDGKHNKEILTRRDGMNCPTGIYYDKSNDCMLVCNQRNGDAFLYDIKHQN</sequence>
<dbReference type="AlphaFoldDB" id="A0A8B6BTG4"/>
<gene>
    <name evidence="1" type="ORF">MGAL_10B040270</name>
</gene>
<proteinExistence type="predicted"/>
<dbReference type="OrthoDB" id="423498at2759"/>
<organism evidence="1 2">
    <name type="scientific">Mytilus galloprovincialis</name>
    <name type="common">Mediterranean mussel</name>
    <dbReference type="NCBI Taxonomy" id="29158"/>
    <lineage>
        <taxon>Eukaryota</taxon>
        <taxon>Metazoa</taxon>
        <taxon>Spiralia</taxon>
        <taxon>Lophotrochozoa</taxon>
        <taxon>Mollusca</taxon>
        <taxon>Bivalvia</taxon>
        <taxon>Autobranchia</taxon>
        <taxon>Pteriomorphia</taxon>
        <taxon>Mytilida</taxon>
        <taxon>Mytiloidea</taxon>
        <taxon>Mytilidae</taxon>
        <taxon>Mytilinae</taxon>
        <taxon>Mytilus</taxon>
    </lineage>
</organism>
<reference evidence="1" key="1">
    <citation type="submission" date="2018-11" db="EMBL/GenBank/DDBJ databases">
        <authorList>
            <person name="Alioto T."/>
            <person name="Alioto T."/>
        </authorList>
    </citation>
    <scope>NUCLEOTIDE SEQUENCE</scope>
</reference>
<dbReference type="SUPFAM" id="SSF101898">
    <property type="entry name" value="NHL repeat"/>
    <property type="match status" value="1"/>
</dbReference>
<evidence type="ECO:0000313" key="1">
    <source>
        <dbReference type="EMBL" id="VDH95491.1"/>
    </source>
</evidence>
<dbReference type="Gene3D" id="2.120.10.30">
    <property type="entry name" value="TolB, C-terminal domain"/>
    <property type="match status" value="1"/>
</dbReference>
<keyword evidence="2" id="KW-1185">Reference proteome</keyword>
<dbReference type="Proteomes" id="UP000596742">
    <property type="component" value="Unassembled WGS sequence"/>
</dbReference>
<dbReference type="EMBL" id="UYJE01000695">
    <property type="protein sequence ID" value="VDH95491.1"/>
    <property type="molecule type" value="Genomic_DNA"/>
</dbReference>
<comment type="caution">
    <text evidence="1">The sequence shown here is derived from an EMBL/GenBank/DDBJ whole genome shotgun (WGS) entry which is preliminary data.</text>
</comment>